<evidence type="ECO:0000256" key="1">
    <source>
        <dbReference type="SAM" id="MobiDB-lite"/>
    </source>
</evidence>
<dbReference type="Pfam" id="PF14016">
    <property type="entry name" value="DUF4232"/>
    <property type="match status" value="1"/>
</dbReference>
<evidence type="ECO:0000256" key="2">
    <source>
        <dbReference type="SAM" id="SignalP"/>
    </source>
</evidence>
<feature type="compositionally biased region" description="Low complexity" evidence="1">
    <location>
        <begin position="46"/>
        <end position="98"/>
    </location>
</feature>
<sequence>MGTAHRPTTRRTTTRATLALGSALLAAGALGACSTSDGTTQTGAQAPVTTTVTSTEPPASTTTSADAGSGSGTTTTASGGAEAPGTTTTTGGSATTTTCQPSQMTLRVEMPAGGGSAGHVAVQLIATNKGSTVCTTQGFPGVSLVAGGTGQQLGAAADRATGQSAPLMRLEPGKTAVATIQVAQAANFPSCSETTASGFRVYLPGTTAAAYVPYSLQACANPSVHQLQVQPFNA</sequence>
<gene>
    <name evidence="4" type="ORF">FB458_1359</name>
</gene>
<dbReference type="OrthoDB" id="3268346at2"/>
<dbReference type="Proteomes" id="UP000317893">
    <property type="component" value="Unassembled WGS sequence"/>
</dbReference>
<dbReference type="InterPro" id="IPR025326">
    <property type="entry name" value="DUF4232"/>
</dbReference>
<feature type="chain" id="PRO_5038348188" evidence="2">
    <location>
        <begin position="32"/>
        <end position="234"/>
    </location>
</feature>
<evidence type="ECO:0000259" key="3">
    <source>
        <dbReference type="Pfam" id="PF14016"/>
    </source>
</evidence>
<feature type="region of interest" description="Disordered" evidence="1">
    <location>
        <begin position="34"/>
        <end position="98"/>
    </location>
</feature>
<proteinExistence type="predicted"/>
<evidence type="ECO:0000313" key="4">
    <source>
        <dbReference type="EMBL" id="TQJ08275.1"/>
    </source>
</evidence>
<dbReference type="RefSeq" id="WP_141847809.1">
    <property type="nucleotide sequence ID" value="NZ_BAAAPR010000002.1"/>
</dbReference>
<evidence type="ECO:0000313" key="5">
    <source>
        <dbReference type="Proteomes" id="UP000317893"/>
    </source>
</evidence>
<dbReference type="PROSITE" id="PS51257">
    <property type="entry name" value="PROKAR_LIPOPROTEIN"/>
    <property type="match status" value="1"/>
</dbReference>
<feature type="domain" description="DUF4232" evidence="3">
    <location>
        <begin position="99"/>
        <end position="232"/>
    </location>
</feature>
<name>A0A542DYV2_9MICO</name>
<dbReference type="AlphaFoldDB" id="A0A542DYV2"/>
<keyword evidence="5" id="KW-1185">Reference proteome</keyword>
<protein>
    <submittedName>
        <fullName evidence="4">Uncharacterized protein DUF4232</fullName>
    </submittedName>
</protein>
<keyword evidence="2" id="KW-0732">Signal</keyword>
<comment type="caution">
    <text evidence="4">The sequence shown here is derived from an EMBL/GenBank/DDBJ whole genome shotgun (WGS) entry which is preliminary data.</text>
</comment>
<accession>A0A542DYV2</accession>
<dbReference type="EMBL" id="VFMN01000001">
    <property type="protein sequence ID" value="TQJ08275.1"/>
    <property type="molecule type" value="Genomic_DNA"/>
</dbReference>
<organism evidence="4 5">
    <name type="scientific">Lapillicoccus jejuensis</name>
    <dbReference type="NCBI Taxonomy" id="402171"/>
    <lineage>
        <taxon>Bacteria</taxon>
        <taxon>Bacillati</taxon>
        <taxon>Actinomycetota</taxon>
        <taxon>Actinomycetes</taxon>
        <taxon>Micrococcales</taxon>
        <taxon>Intrasporangiaceae</taxon>
        <taxon>Lapillicoccus</taxon>
    </lineage>
</organism>
<reference evidence="4 5" key="1">
    <citation type="submission" date="2019-06" db="EMBL/GenBank/DDBJ databases">
        <title>Sequencing the genomes of 1000 actinobacteria strains.</title>
        <authorList>
            <person name="Klenk H.-P."/>
        </authorList>
    </citation>
    <scope>NUCLEOTIDE SEQUENCE [LARGE SCALE GENOMIC DNA]</scope>
    <source>
        <strain evidence="4 5">DSM 18607</strain>
    </source>
</reference>
<feature type="signal peptide" evidence="2">
    <location>
        <begin position="1"/>
        <end position="31"/>
    </location>
</feature>